<protein>
    <recommendedName>
        <fullName evidence="4">MarR family transcriptional regulator</fullName>
    </recommendedName>
</protein>
<dbReference type="Pfam" id="PF20024">
    <property type="entry name" value="DUF6432"/>
    <property type="match status" value="1"/>
</dbReference>
<dbReference type="STRING" id="1238424.J07HQW1_03378"/>
<organism evidence="2 3">
    <name type="scientific">Haloquadratum walsbyi J07HQW1</name>
    <dbReference type="NCBI Taxonomy" id="1238424"/>
    <lineage>
        <taxon>Archaea</taxon>
        <taxon>Methanobacteriati</taxon>
        <taxon>Methanobacteriota</taxon>
        <taxon>Stenosarchaea group</taxon>
        <taxon>Halobacteria</taxon>
        <taxon>Halobacteriales</taxon>
        <taxon>Haloferacaceae</taxon>
        <taxon>Haloquadratum</taxon>
    </lineage>
</organism>
<dbReference type="AlphaFoldDB" id="U1PI52"/>
<proteinExistence type="predicted"/>
<gene>
    <name evidence="2" type="ORF">J07HQW1_03378</name>
</gene>
<evidence type="ECO:0000313" key="3">
    <source>
        <dbReference type="Proteomes" id="UP000030649"/>
    </source>
</evidence>
<accession>U1PI52</accession>
<dbReference type="EMBL" id="KE356560">
    <property type="protein sequence ID" value="ERG93317.1"/>
    <property type="molecule type" value="Genomic_DNA"/>
</dbReference>
<reference evidence="2 3" key="1">
    <citation type="journal article" date="2013" name="PLoS ONE">
        <title>Assembly-driven community genomics of a hypersaline microbial ecosystem.</title>
        <authorList>
            <person name="Podell S."/>
            <person name="Ugalde J.A."/>
            <person name="Narasingarao P."/>
            <person name="Banfield J.F."/>
            <person name="Heidelberg K.B."/>
            <person name="Allen E.E."/>
        </authorList>
    </citation>
    <scope>NUCLEOTIDE SEQUENCE [LARGE SCALE GENOMIC DNA]</scope>
    <source>
        <strain evidence="3">J07HQW1</strain>
    </source>
</reference>
<keyword evidence="1" id="KW-1133">Transmembrane helix</keyword>
<evidence type="ECO:0008006" key="4">
    <source>
        <dbReference type="Google" id="ProtNLM"/>
    </source>
</evidence>
<sequence>MRVQIVFQSFCHLAYIFVPVCWRIVGTMIAFCRHSLIGTYCVVNFIQQLSSPYSPRYRFCGTLLALRYTEDLETCKTDAVEYTYMRARREFRDRPDVEVAVLDALVDRADEGMTVFEIRAAVEADIDTIEDALAALKSDDLIRVDDGDDRVVIRAADRVIPDPDAEIDTDKSFVDTLRERLGL</sequence>
<name>U1PI52_9EURY</name>
<dbReference type="InterPro" id="IPR045490">
    <property type="entry name" value="DUF6432"/>
</dbReference>
<evidence type="ECO:0000256" key="1">
    <source>
        <dbReference type="SAM" id="Phobius"/>
    </source>
</evidence>
<dbReference type="HOGENOM" id="CLU_1472061_0_0_2"/>
<keyword evidence="1" id="KW-0812">Transmembrane</keyword>
<keyword evidence="1" id="KW-0472">Membrane</keyword>
<dbReference type="Proteomes" id="UP000030649">
    <property type="component" value="Unassembled WGS sequence"/>
</dbReference>
<feature type="transmembrane region" description="Helical" evidence="1">
    <location>
        <begin position="12"/>
        <end position="31"/>
    </location>
</feature>
<evidence type="ECO:0000313" key="2">
    <source>
        <dbReference type="EMBL" id="ERG93317.1"/>
    </source>
</evidence>